<gene>
    <name evidence="3" type="ORF">TDIB3V08_LOCUS8052</name>
</gene>
<proteinExistence type="predicted"/>
<dbReference type="AlphaFoldDB" id="A0A7R8VSI8"/>
<keyword evidence="2" id="KW-0472">Membrane</keyword>
<sequence>MAPIRDLTPVPQPLTPSQRPQKKKLKRVDENRDPNENIPIYNFVSGPNTLTFQENTDVILEKILEVPSAQAIWYPWGLPFRSVFWYRVFAIFVHVIPGFLLDIAFVIKGSPPILTSPHLVPYLSTHGTVLRESPTGKYLTLSWTHQSTLSPIIVYSRHCPERESHWRIPDLVMDSPVHPLTH</sequence>
<reference evidence="3" key="1">
    <citation type="submission" date="2020-11" db="EMBL/GenBank/DDBJ databases">
        <authorList>
            <person name="Tran Van P."/>
        </authorList>
    </citation>
    <scope>NUCLEOTIDE SEQUENCE</scope>
</reference>
<protein>
    <submittedName>
        <fullName evidence="3">Uncharacterized protein</fullName>
    </submittedName>
</protein>
<evidence type="ECO:0000256" key="1">
    <source>
        <dbReference type="SAM" id="MobiDB-lite"/>
    </source>
</evidence>
<accession>A0A7R8VSI8</accession>
<keyword evidence="2" id="KW-0812">Transmembrane</keyword>
<feature type="transmembrane region" description="Helical" evidence="2">
    <location>
        <begin position="84"/>
        <end position="107"/>
    </location>
</feature>
<name>A0A7R8VSI8_TIMDO</name>
<organism evidence="3">
    <name type="scientific">Timema douglasi</name>
    <name type="common">Walking stick</name>
    <dbReference type="NCBI Taxonomy" id="61478"/>
    <lineage>
        <taxon>Eukaryota</taxon>
        <taxon>Metazoa</taxon>
        <taxon>Ecdysozoa</taxon>
        <taxon>Arthropoda</taxon>
        <taxon>Hexapoda</taxon>
        <taxon>Insecta</taxon>
        <taxon>Pterygota</taxon>
        <taxon>Neoptera</taxon>
        <taxon>Polyneoptera</taxon>
        <taxon>Phasmatodea</taxon>
        <taxon>Timematodea</taxon>
        <taxon>Timematoidea</taxon>
        <taxon>Timematidae</taxon>
        <taxon>Timema</taxon>
    </lineage>
</organism>
<keyword evidence="2" id="KW-1133">Transmembrane helix</keyword>
<evidence type="ECO:0000256" key="2">
    <source>
        <dbReference type="SAM" id="Phobius"/>
    </source>
</evidence>
<evidence type="ECO:0000313" key="3">
    <source>
        <dbReference type="EMBL" id="CAD7201861.1"/>
    </source>
</evidence>
<feature type="region of interest" description="Disordered" evidence="1">
    <location>
        <begin position="1"/>
        <end position="34"/>
    </location>
</feature>
<dbReference type="EMBL" id="OA568759">
    <property type="protein sequence ID" value="CAD7201861.1"/>
    <property type="molecule type" value="Genomic_DNA"/>
</dbReference>